<proteinExistence type="predicted"/>
<keyword evidence="2 3" id="KW-0808">Transferase</keyword>
<keyword evidence="3" id="KW-0479">Metal-binding</keyword>
<dbReference type="GO" id="GO:0046872">
    <property type="term" value="F:metal ion binding"/>
    <property type="evidence" value="ECO:0007669"/>
    <property type="project" value="UniProtKB-KW"/>
</dbReference>
<comment type="cofactor">
    <cofactor evidence="3">
        <name>Zn(2+)</name>
        <dbReference type="ChEBI" id="CHEBI:29105"/>
    </cofactor>
</comment>
<evidence type="ECO:0000256" key="2">
    <source>
        <dbReference type="ARBA" id="ARBA00022679"/>
    </source>
</evidence>
<dbReference type="InterPro" id="IPR036589">
    <property type="entry name" value="HCY_dom_sf"/>
</dbReference>
<evidence type="ECO:0000313" key="6">
    <source>
        <dbReference type="Proteomes" id="UP000193061"/>
    </source>
</evidence>
<dbReference type="SUPFAM" id="SSF82282">
    <property type="entry name" value="Homocysteine S-methyltransferase"/>
    <property type="match status" value="1"/>
</dbReference>
<evidence type="ECO:0000259" key="4">
    <source>
        <dbReference type="PROSITE" id="PS50970"/>
    </source>
</evidence>
<sequence length="313" mass="33706">MVINNFPVILGEGSMYERLRRGGSSAFDPEIAHAGMLYDEIGRKVLRDTHREYLDIGQKYQIPMACGTPTWRAGDARVKKSAHAGISVNADAVLFMVKLRDSYGPSASPIVISGVTGPYGDGYLPNEAPDIDAARELHKPQINELAEAGVDFLKALTLPSFAEARGIAQVMQTTGLPYVLSFVIRPDGCILDGTPLDLAIDTIDQETHWSPMHYAVNCVHASVFSAVCTAIRDSNPTAAERLQGIDANTSAKTPEELNGLTEIDTEAPDQFGRNIAALLENFGITHLGGCCGSSTEHIAALARRISQKEIANI</sequence>
<dbReference type="PANTHER" id="PTHR11103:SF18">
    <property type="entry name" value="SLR1189 PROTEIN"/>
    <property type="match status" value="1"/>
</dbReference>
<keyword evidence="1 3" id="KW-0489">Methyltransferase</keyword>
<dbReference type="GO" id="GO:0032259">
    <property type="term" value="P:methylation"/>
    <property type="evidence" value="ECO:0007669"/>
    <property type="project" value="UniProtKB-KW"/>
</dbReference>
<evidence type="ECO:0000256" key="1">
    <source>
        <dbReference type="ARBA" id="ARBA00022603"/>
    </source>
</evidence>
<dbReference type="Pfam" id="PF02574">
    <property type="entry name" value="S-methyl_trans"/>
    <property type="match status" value="1"/>
</dbReference>
<gene>
    <name evidence="5" type="primary">mmuM_3</name>
    <name evidence="5" type="ORF">ROA7450_03813</name>
</gene>
<name>A0A1X7A4I4_9RHOB</name>
<protein>
    <submittedName>
        <fullName evidence="5">Homocysteine S-methyltransferase</fullName>
        <ecNumber evidence="5">2.1.1.10</ecNumber>
    </submittedName>
</protein>
<organism evidence="5 6">
    <name type="scientific">Roseovarius albus</name>
    <dbReference type="NCBI Taxonomy" id="1247867"/>
    <lineage>
        <taxon>Bacteria</taxon>
        <taxon>Pseudomonadati</taxon>
        <taxon>Pseudomonadota</taxon>
        <taxon>Alphaproteobacteria</taxon>
        <taxon>Rhodobacterales</taxon>
        <taxon>Roseobacteraceae</taxon>
        <taxon>Roseovarius</taxon>
    </lineage>
</organism>
<dbReference type="EMBL" id="FWFX01000016">
    <property type="protein sequence ID" value="SLN70018.1"/>
    <property type="molecule type" value="Genomic_DNA"/>
</dbReference>
<feature type="binding site" evidence="3">
    <location>
        <position position="290"/>
    </location>
    <ligand>
        <name>Zn(2+)</name>
        <dbReference type="ChEBI" id="CHEBI:29105"/>
    </ligand>
</feature>
<dbReference type="RefSeq" id="WP_085807472.1">
    <property type="nucleotide sequence ID" value="NZ_FWFX01000016.1"/>
</dbReference>
<evidence type="ECO:0000313" key="5">
    <source>
        <dbReference type="EMBL" id="SLN70018.1"/>
    </source>
</evidence>
<keyword evidence="6" id="KW-1185">Reference proteome</keyword>
<dbReference type="EC" id="2.1.1.10" evidence="5"/>
<feature type="domain" description="Hcy-binding" evidence="4">
    <location>
        <begin position="1"/>
        <end position="305"/>
    </location>
</feature>
<dbReference type="AlphaFoldDB" id="A0A1X7A4I4"/>
<dbReference type="OrthoDB" id="9803687at2"/>
<dbReference type="Proteomes" id="UP000193061">
    <property type="component" value="Unassembled WGS sequence"/>
</dbReference>
<dbReference type="GO" id="GO:0008168">
    <property type="term" value="F:methyltransferase activity"/>
    <property type="evidence" value="ECO:0007669"/>
    <property type="project" value="UniProtKB-UniRule"/>
</dbReference>
<dbReference type="PANTHER" id="PTHR11103">
    <property type="entry name" value="SLR1189 PROTEIN"/>
    <property type="match status" value="1"/>
</dbReference>
<accession>A0A1X7A4I4</accession>
<dbReference type="InterPro" id="IPR003726">
    <property type="entry name" value="HCY_dom"/>
</dbReference>
<reference evidence="5 6" key="1">
    <citation type="submission" date="2017-03" db="EMBL/GenBank/DDBJ databases">
        <authorList>
            <person name="Afonso C.L."/>
            <person name="Miller P.J."/>
            <person name="Scott M.A."/>
            <person name="Spackman E."/>
            <person name="Goraichik I."/>
            <person name="Dimitrov K.M."/>
            <person name="Suarez D.L."/>
            <person name="Swayne D.E."/>
        </authorList>
    </citation>
    <scope>NUCLEOTIDE SEQUENCE [LARGE SCALE GENOMIC DNA]</scope>
    <source>
        <strain evidence="5 6">CECT 7450</strain>
    </source>
</reference>
<evidence type="ECO:0000256" key="3">
    <source>
        <dbReference type="PROSITE-ProRule" id="PRU00333"/>
    </source>
</evidence>
<feature type="binding site" evidence="3">
    <location>
        <position position="218"/>
    </location>
    <ligand>
        <name>Zn(2+)</name>
        <dbReference type="ChEBI" id="CHEBI:29105"/>
    </ligand>
</feature>
<dbReference type="Gene3D" id="3.20.20.330">
    <property type="entry name" value="Homocysteine-binding-like domain"/>
    <property type="match status" value="1"/>
</dbReference>
<keyword evidence="3" id="KW-0862">Zinc</keyword>
<feature type="binding site" evidence="3">
    <location>
        <position position="291"/>
    </location>
    <ligand>
        <name>Zn(2+)</name>
        <dbReference type="ChEBI" id="CHEBI:29105"/>
    </ligand>
</feature>
<dbReference type="PROSITE" id="PS50970">
    <property type="entry name" value="HCY"/>
    <property type="match status" value="1"/>
</dbReference>